<dbReference type="AlphaFoldDB" id="A0A9D4KR68"/>
<evidence type="ECO:0000256" key="3">
    <source>
        <dbReference type="ARBA" id="ARBA00022737"/>
    </source>
</evidence>
<accession>A0A9D4KR68</accession>
<protein>
    <recommendedName>
        <fullName evidence="10">C2H2-type domain-containing protein</fullName>
    </recommendedName>
</protein>
<feature type="domain" description="C2H2-type" evidence="10">
    <location>
        <begin position="89"/>
        <end position="112"/>
    </location>
</feature>
<evidence type="ECO:0000259" key="10">
    <source>
        <dbReference type="PROSITE" id="PS50157"/>
    </source>
</evidence>
<feature type="domain" description="C2H2-type" evidence="10">
    <location>
        <begin position="61"/>
        <end position="88"/>
    </location>
</feature>
<dbReference type="Gene3D" id="3.30.160.60">
    <property type="entry name" value="Classic Zinc Finger"/>
    <property type="match status" value="4"/>
</dbReference>
<feature type="domain" description="C2H2-type" evidence="10">
    <location>
        <begin position="146"/>
        <end position="175"/>
    </location>
</feature>
<dbReference type="SMART" id="SM00355">
    <property type="entry name" value="ZnF_C2H2"/>
    <property type="match status" value="7"/>
</dbReference>
<keyword evidence="3" id="KW-0677">Repeat</keyword>
<evidence type="ECO:0000313" key="11">
    <source>
        <dbReference type="EMBL" id="KAH3844270.1"/>
    </source>
</evidence>
<dbReference type="GO" id="GO:0008270">
    <property type="term" value="F:zinc ion binding"/>
    <property type="evidence" value="ECO:0007669"/>
    <property type="project" value="UniProtKB-KW"/>
</dbReference>
<dbReference type="PROSITE" id="PS50157">
    <property type="entry name" value="ZINC_FINGER_C2H2_2"/>
    <property type="match status" value="5"/>
</dbReference>
<dbReference type="PANTHER" id="PTHR47772">
    <property type="entry name" value="ZINC FINGER PROTEIN 200"/>
    <property type="match status" value="1"/>
</dbReference>
<dbReference type="InterPro" id="IPR036236">
    <property type="entry name" value="Znf_C2H2_sf"/>
</dbReference>
<keyword evidence="6" id="KW-0805">Transcription regulation</keyword>
<evidence type="ECO:0000256" key="7">
    <source>
        <dbReference type="ARBA" id="ARBA00023163"/>
    </source>
</evidence>
<dbReference type="FunFam" id="3.30.160.60:FF:000100">
    <property type="entry name" value="Zinc finger 45-like"/>
    <property type="match status" value="1"/>
</dbReference>
<evidence type="ECO:0000313" key="12">
    <source>
        <dbReference type="Proteomes" id="UP000828390"/>
    </source>
</evidence>
<organism evidence="11 12">
    <name type="scientific">Dreissena polymorpha</name>
    <name type="common">Zebra mussel</name>
    <name type="synonym">Mytilus polymorpha</name>
    <dbReference type="NCBI Taxonomy" id="45954"/>
    <lineage>
        <taxon>Eukaryota</taxon>
        <taxon>Metazoa</taxon>
        <taxon>Spiralia</taxon>
        <taxon>Lophotrochozoa</taxon>
        <taxon>Mollusca</taxon>
        <taxon>Bivalvia</taxon>
        <taxon>Autobranchia</taxon>
        <taxon>Heteroconchia</taxon>
        <taxon>Euheterodonta</taxon>
        <taxon>Imparidentia</taxon>
        <taxon>Neoheterodontei</taxon>
        <taxon>Myida</taxon>
        <taxon>Dreissenoidea</taxon>
        <taxon>Dreissenidae</taxon>
        <taxon>Dreissena</taxon>
    </lineage>
</organism>
<evidence type="ECO:0000256" key="4">
    <source>
        <dbReference type="ARBA" id="ARBA00022771"/>
    </source>
</evidence>
<evidence type="ECO:0000256" key="6">
    <source>
        <dbReference type="ARBA" id="ARBA00023015"/>
    </source>
</evidence>
<comment type="caution">
    <text evidence="11">The sequence shown here is derived from an EMBL/GenBank/DDBJ whole genome shotgun (WGS) entry which is preliminary data.</text>
</comment>
<keyword evidence="8" id="KW-0539">Nucleus</keyword>
<evidence type="ECO:0000256" key="1">
    <source>
        <dbReference type="ARBA" id="ARBA00004123"/>
    </source>
</evidence>
<dbReference type="InterPro" id="IPR050636">
    <property type="entry name" value="C2H2-ZF_domain-containing"/>
</dbReference>
<keyword evidence="5" id="KW-0862">Zinc</keyword>
<evidence type="ECO:0000256" key="9">
    <source>
        <dbReference type="PROSITE-ProRule" id="PRU00042"/>
    </source>
</evidence>
<dbReference type="PANTHER" id="PTHR47772:SF4">
    <property type="entry name" value="ZFP64 ZINC FINGER PROTEIN"/>
    <property type="match status" value="1"/>
</dbReference>
<dbReference type="Proteomes" id="UP000828390">
    <property type="component" value="Unassembled WGS sequence"/>
</dbReference>
<keyword evidence="7" id="KW-0804">Transcription</keyword>
<feature type="domain" description="C2H2-type" evidence="10">
    <location>
        <begin position="176"/>
        <end position="203"/>
    </location>
</feature>
<dbReference type="EMBL" id="JAIWYP010000003">
    <property type="protein sequence ID" value="KAH3844270.1"/>
    <property type="molecule type" value="Genomic_DNA"/>
</dbReference>
<dbReference type="PROSITE" id="PS00028">
    <property type="entry name" value="ZINC_FINGER_C2H2_1"/>
    <property type="match status" value="4"/>
</dbReference>
<sequence>MYILDGVTYRYRAAARPFAADAEMFVEDAADDPEEANSDPDILDGSFLNISREVDVHEKAFNCEICGKSYKVKRSLSRHLKVHSNVDSYKCSLCTLFFEDLSKLLEHKQAKHPHHLCVHCGKYFSRKFNLERHPATHDMGTPSKMVKCQHPGCDKTYRDKTTRDDHTNTHGNLRPHECITCFRSFNSHSAMKMHAKICSGKKENCCSICGVKYMEPRSLKEHVRAVHQKLELKCSKCRKPIKYRPNLHRHEKKCKGAPI</sequence>
<evidence type="ECO:0000256" key="2">
    <source>
        <dbReference type="ARBA" id="ARBA00022723"/>
    </source>
</evidence>
<gene>
    <name evidence="11" type="ORF">DPMN_086527</name>
</gene>
<reference evidence="11" key="2">
    <citation type="submission" date="2020-11" db="EMBL/GenBank/DDBJ databases">
        <authorList>
            <person name="McCartney M.A."/>
            <person name="Auch B."/>
            <person name="Kono T."/>
            <person name="Mallez S."/>
            <person name="Becker A."/>
            <person name="Gohl D.M."/>
            <person name="Silverstein K.A.T."/>
            <person name="Koren S."/>
            <person name="Bechman K.B."/>
            <person name="Herman A."/>
            <person name="Abrahante J.E."/>
            <person name="Garbe J."/>
        </authorList>
    </citation>
    <scope>NUCLEOTIDE SEQUENCE</scope>
    <source>
        <strain evidence="11">Duluth1</strain>
        <tissue evidence="11">Whole animal</tissue>
    </source>
</reference>
<keyword evidence="2" id="KW-0479">Metal-binding</keyword>
<dbReference type="Pfam" id="PF00096">
    <property type="entry name" value="zf-C2H2"/>
    <property type="match status" value="2"/>
</dbReference>
<evidence type="ECO:0000256" key="8">
    <source>
        <dbReference type="ARBA" id="ARBA00023242"/>
    </source>
</evidence>
<name>A0A9D4KR68_DREPO</name>
<evidence type="ECO:0000256" key="5">
    <source>
        <dbReference type="ARBA" id="ARBA00022833"/>
    </source>
</evidence>
<proteinExistence type="predicted"/>
<keyword evidence="4 9" id="KW-0863">Zinc-finger</keyword>
<keyword evidence="12" id="KW-1185">Reference proteome</keyword>
<dbReference type="SUPFAM" id="SSF57667">
    <property type="entry name" value="beta-beta-alpha zinc fingers"/>
    <property type="match status" value="4"/>
</dbReference>
<comment type="subcellular location">
    <subcellularLocation>
        <location evidence="1">Nucleus</location>
    </subcellularLocation>
</comment>
<feature type="domain" description="C2H2-type" evidence="10">
    <location>
        <begin position="115"/>
        <end position="142"/>
    </location>
</feature>
<dbReference type="GO" id="GO:0005634">
    <property type="term" value="C:nucleus"/>
    <property type="evidence" value="ECO:0007669"/>
    <property type="project" value="UniProtKB-SubCell"/>
</dbReference>
<dbReference type="InterPro" id="IPR013087">
    <property type="entry name" value="Znf_C2H2_type"/>
</dbReference>
<reference evidence="11" key="1">
    <citation type="journal article" date="2019" name="bioRxiv">
        <title>The Genome of the Zebra Mussel, Dreissena polymorpha: A Resource for Invasive Species Research.</title>
        <authorList>
            <person name="McCartney M.A."/>
            <person name="Auch B."/>
            <person name="Kono T."/>
            <person name="Mallez S."/>
            <person name="Zhang Y."/>
            <person name="Obille A."/>
            <person name="Becker A."/>
            <person name="Abrahante J.E."/>
            <person name="Garbe J."/>
            <person name="Badalamenti J.P."/>
            <person name="Herman A."/>
            <person name="Mangelson H."/>
            <person name="Liachko I."/>
            <person name="Sullivan S."/>
            <person name="Sone E.D."/>
            <person name="Koren S."/>
            <person name="Silverstein K.A.T."/>
            <person name="Beckman K.B."/>
            <person name="Gohl D.M."/>
        </authorList>
    </citation>
    <scope>NUCLEOTIDE SEQUENCE</scope>
    <source>
        <strain evidence="11">Duluth1</strain>
        <tissue evidence="11">Whole animal</tissue>
    </source>
</reference>